<feature type="domain" description="Probable transposase IS891/IS1136/IS1341" evidence="1">
    <location>
        <begin position="175"/>
        <end position="257"/>
    </location>
</feature>
<organism evidence="2 3">
    <name type="scientific">Fischerella thermalis JSC-11</name>
    <dbReference type="NCBI Taxonomy" id="741277"/>
    <lineage>
        <taxon>Bacteria</taxon>
        <taxon>Bacillati</taxon>
        <taxon>Cyanobacteriota</taxon>
        <taxon>Cyanophyceae</taxon>
        <taxon>Nostocales</taxon>
        <taxon>Hapalosiphonaceae</taxon>
        <taxon>Fischerella</taxon>
    </lineage>
</organism>
<dbReference type="PATRIC" id="fig|741277.3.peg.2612"/>
<keyword evidence="3" id="KW-1185">Reference proteome</keyword>
<reference evidence="2 3" key="1">
    <citation type="submission" date="2011-09" db="EMBL/GenBank/DDBJ databases">
        <title>The draft genome of Fischerella sp. JSC-11.</title>
        <authorList>
            <consortium name="US DOE Joint Genome Institute (JGI-PGF)"/>
            <person name="Lucas S."/>
            <person name="Han J."/>
            <person name="Lapidus A."/>
            <person name="Cheng J.-F."/>
            <person name="Goodwin L."/>
            <person name="Pitluck S."/>
            <person name="Peters L."/>
            <person name="Land M.L."/>
            <person name="Hauser L."/>
            <person name="Sarkisova S."/>
            <person name="Bryant D.A."/>
            <person name="Brown I."/>
            <person name="Woyke T.J."/>
        </authorList>
    </citation>
    <scope>NUCLEOTIDE SEQUENCE [LARGE SCALE GENOMIC DNA]</scope>
    <source>
        <strain evidence="2 3">JSC-11</strain>
    </source>
</reference>
<dbReference type="InterPro" id="IPR001959">
    <property type="entry name" value="Transposase"/>
</dbReference>
<evidence type="ECO:0000259" key="1">
    <source>
        <dbReference type="Pfam" id="PF01385"/>
    </source>
</evidence>
<sequence>MYGCQQVLLSPNKELKAILEFICSESNKLTNCAIYYGRQIWFKCHSKLGKFDLINEYKTNPHYQVLHSQVAQQTLLSVRESFKSFYELDKKYRKGELENKPKPPKYRKKGGLSVVSYPKQALKLIDNQIQIPLGLTVNRWFGIKNFSITMPSNIRFEDIKELRILPRNGCFYAEFAYKIKTVTTKLDPKLALGIDPGVSNWLTCVSNLGTSFIIDGRKLKSLNQWYNKAVSKLKEGKPQGFWSQRLAHITEKRNRLMEGCCQQGSKNCN</sequence>
<dbReference type="AlphaFoldDB" id="G6FWI4"/>
<proteinExistence type="predicted"/>
<evidence type="ECO:0000313" key="2">
    <source>
        <dbReference type="EMBL" id="EHC10999.1"/>
    </source>
</evidence>
<protein>
    <submittedName>
        <fullName evidence="2">IS605 OrfB family transposase</fullName>
    </submittedName>
</protein>
<dbReference type="Proteomes" id="UP000004344">
    <property type="component" value="Unassembled WGS sequence"/>
</dbReference>
<dbReference type="EMBL" id="AGIZ01000010">
    <property type="protein sequence ID" value="EHC10999.1"/>
    <property type="molecule type" value="Genomic_DNA"/>
</dbReference>
<dbReference type="Pfam" id="PF01385">
    <property type="entry name" value="OrfB_IS605"/>
    <property type="match status" value="1"/>
</dbReference>
<evidence type="ECO:0000313" key="3">
    <source>
        <dbReference type="Proteomes" id="UP000004344"/>
    </source>
</evidence>
<accession>G6FWI4</accession>
<gene>
    <name evidence="2" type="ORF">FJSC11DRAFT_3233</name>
</gene>
<comment type="caution">
    <text evidence="2">The sequence shown here is derived from an EMBL/GenBank/DDBJ whole genome shotgun (WGS) entry which is preliminary data.</text>
</comment>
<name>G6FWI4_9CYAN</name>